<protein>
    <recommendedName>
        <fullName evidence="3">DNA-directed DNA polymerase</fullName>
    </recommendedName>
</protein>
<gene>
    <name evidence="1" type="ORF">PMEA_00000506</name>
</gene>
<name>A0AAU9VNR1_9CNID</name>
<dbReference type="Proteomes" id="UP001159428">
    <property type="component" value="Unassembled WGS sequence"/>
</dbReference>
<organism evidence="1 2">
    <name type="scientific">Pocillopora meandrina</name>
    <dbReference type="NCBI Taxonomy" id="46732"/>
    <lineage>
        <taxon>Eukaryota</taxon>
        <taxon>Metazoa</taxon>
        <taxon>Cnidaria</taxon>
        <taxon>Anthozoa</taxon>
        <taxon>Hexacorallia</taxon>
        <taxon>Scleractinia</taxon>
        <taxon>Astrocoeniina</taxon>
        <taxon>Pocilloporidae</taxon>
        <taxon>Pocillopora</taxon>
    </lineage>
</organism>
<sequence length="66" mass="7877">MTDYFIYCRQIYARANNKYMNSHNTEEPSKDNMYLDANNLYGWDMSQYLPTGGFKWLCESEINTTN</sequence>
<accession>A0AAU9VNR1</accession>
<dbReference type="EMBL" id="CALNXJ010000001">
    <property type="protein sequence ID" value="CAH3031725.1"/>
    <property type="molecule type" value="Genomic_DNA"/>
</dbReference>
<comment type="caution">
    <text evidence="1">The sequence shown here is derived from an EMBL/GenBank/DDBJ whole genome shotgun (WGS) entry which is preliminary data.</text>
</comment>
<evidence type="ECO:0000313" key="1">
    <source>
        <dbReference type="EMBL" id="CAH3031725.1"/>
    </source>
</evidence>
<proteinExistence type="predicted"/>
<keyword evidence="2" id="KW-1185">Reference proteome</keyword>
<dbReference type="AlphaFoldDB" id="A0AAU9VNR1"/>
<evidence type="ECO:0008006" key="3">
    <source>
        <dbReference type="Google" id="ProtNLM"/>
    </source>
</evidence>
<evidence type="ECO:0000313" key="2">
    <source>
        <dbReference type="Proteomes" id="UP001159428"/>
    </source>
</evidence>
<reference evidence="1 2" key="1">
    <citation type="submission" date="2022-05" db="EMBL/GenBank/DDBJ databases">
        <authorList>
            <consortium name="Genoscope - CEA"/>
            <person name="William W."/>
        </authorList>
    </citation>
    <scope>NUCLEOTIDE SEQUENCE [LARGE SCALE GENOMIC DNA]</scope>
</reference>